<keyword evidence="7 8" id="KW-0694">RNA-binding</keyword>
<comment type="function">
    <text evidence="8">Involved in mRNA degradation. Catalyzes the phosphorolysis of single-stranded polyribonucleotides processively in the 3'- to 5'-direction.</text>
</comment>
<keyword evidence="4 8" id="KW-0548">Nucleotidyltransferase</keyword>
<dbReference type="GO" id="GO:0000287">
    <property type="term" value="F:magnesium ion binding"/>
    <property type="evidence" value="ECO:0007669"/>
    <property type="project" value="UniProtKB-UniRule"/>
</dbReference>
<name>A0A941W1B7_9BACT</name>
<dbReference type="InterPro" id="IPR012340">
    <property type="entry name" value="NA-bd_OB-fold"/>
</dbReference>
<dbReference type="SMART" id="SM00316">
    <property type="entry name" value="S1"/>
    <property type="match status" value="1"/>
</dbReference>
<dbReference type="NCBIfam" id="NF008805">
    <property type="entry name" value="PRK11824.1"/>
    <property type="match status" value="1"/>
</dbReference>
<dbReference type="Gene3D" id="3.30.1370.10">
    <property type="entry name" value="K Homology domain, type 1"/>
    <property type="match status" value="1"/>
</dbReference>
<dbReference type="InterPro" id="IPR036612">
    <property type="entry name" value="KH_dom_type_1_sf"/>
</dbReference>
<dbReference type="PANTHER" id="PTHR11252:SF0">
    <property type="entry name" value="POLYRIBONUCLEOTIDE NUCLEOTIDYLTRANSFERASE 1, MITOCHONDRIAL"/>
    <property type="match status" value="1"/>
</dbReference>
<dbReference type="SUPFAM" id="SSF55666">
    <property type="entry name" value="Ribonuclease PH domain 2-like"/>
    <property type="match status" value="2"/>
</dbReference>
<keyword evidence="5 8" id="KW-0479">Metal-binding</keyword>
<dbReference type="InterPro" id="IPR015848">
    <property type="entry name" value="PNPase_PH_RNA-bd_bac/org-type"/>
</dbReference>
<evidence type="ECO:0000256" key="5">
    <source>
        <dbReference type="ARBA" id="ARBA00022723"/>
    </source>
</evidence>
<dbReference type="CDD" id="cd11363">
    <property type="entry name" value="RNase_PH_PNPase_1"/>
    <property type="match status" value="1"/>
</dbReference>
<evidence type="ECO:0000256" key="4">
    <source>
        <dbReference type="ARBA" id="ARBA00022695"/>
    </source>
</evidence>
<dbReference type="InterPro" id="IPR012162">
    <property type="entry name" value="PNPase"/>
</dbReference>
<feature type="binding site" evidence="8">
    <location>
        <position position="483"/>
    </location>
    <ligand>
        <name>Mg(2+)</name>
        <dbReference type="ChEBI" id="CHEBI:18420"/>
    </ligand>
</feature>
<dbReference type="PROSITE" id="PS50126">
    <property type="entry name" value="S1"/>
    <property type="match status" value="1"/>
</dbReference>
<dbReference type="PANTHER" id="PTHR11252">
    <property type="entry name" value="POLYRIBONUCLEOTIDE NUCLEOTIDYLTRANSFERASE"/>
    <property type="match status" value="1"/>
</dbReference>
<dbReference type="InterPro" id="IPR020568">
    <property type="entry name" value="Ribosomal_Su5_D2-typ_SF"/>
</dbReference>
<reference evidence="10" key="1">
    <citation type="journal article" date="2021" name="ISME J.">
        <title>Fine-scale metabolic discontinuity in a stratified prokaryote microbiome of a Red Sea deep halocline.</title>
        <authorList>
            <person name="Michoud G."/>
            <person name="Ngugi D.K."/>
            <person name="Barozzi A."/>
            <person name="Merlino G."/>
            <person name="Calleja M.L."/>
            <person name="Delgado-Huertas A."/>
            <person name="Moran X.A.G."/>
            <person name="Daffonchio D."/>
        </authorList>
    </citation>
    <scope>NUCLEOTIDE SEQUENCE</scope>
    <source>
        <strain evidence="10">SuakinDeep_MAG55_1</strain>
    </source>
</reference>
<dbReference type="Pfam" id="PF03725">
    <property type="entry name" value="RNase_PH_C"/>
    <property type="match status" value="1"/>
</dbReference>
<dbReference type="GO" id="GO:0006402">
    <property type="term" value="P:mRNA catabolic process"/>
    <property type="evidence" value="ECO:0007669"/>
    <property type="project" value="UniProtKB-UniRule"/>
</dbReference>
<dbReference type="InterPro" id="IPR004087">
    <property type="entry name" value="KH_dom"/>
</dbReference>
<dbReference type="InterPro" id="IPR001247">
    <property type="entry name" value="ExoRNase_PH_dom1"/>
</dbReference>
<dbReference type="CDD" id="cd02393">
    <property type="entry name" value="KH-I_PNPase"/>
    <property type="match status" value="1"/>
</dbReference>
<comment type="caution">
    <text evidence="10">The sequence shown here is derived from an EMBL/GenBank/DDBJ whole genome shotgun (WGS) entry which is preliminary data.</text>
</comment>
<dbReference type="Gene3D" id="2.40.50.140">
    <property type="entry name" value="Nucleic acid-binding proteins"/>
    <property type="match status" value="1"/>
</dbReference>
<dbReference type="AlphaFoldDB" id="A0A941W1B7"/>
<dbReference type="Pfam" id="PF00013">
    <property type="entry name" value="KH_1"/>
    <property type="match status" value="1"/>
</dbReference>
<dbReference type="Pfam" id="PF03726">
    <property type="entry name" value="PNPase"/>
    <property type="match status" value="1"/>
</dbReference>
<dbReference type="GO" id="GO:0000175">
    <property type="term" value="F:3'-5'-RNA exonuclease activity"/>
    <property type="evidence" value="ECO:0007669"/>
    <property type="project" value="TreeGrafter"/>
</dbReference>
<evidence type="ECO:0000259" key="9">
    <source>
        <dbReference type="PROSITE" id="PS50126"/>
    </source>
</evidence>
<sequence length="702" mass="76930">MKSKVEETVGGETLSIESGVVAKQADGAVIVRYGDTVLLVAAVCGESKGFDFLPMTVDYREKTYSVGRFPGGFFKRESRPTNKEILTMRMTDRPMRPLFPKGYSNEIQIMSAVLSADKDTDPDVISMVGASAAVAVSSIPFNGPTGSVRVGLINDEFVINPKNSELESSMMNLVVSGTEDAVMMVEASGKEISEDKFVDAIMFGFEEIKKIVQLQKELVAKCGKEKQEHEEPTVDTVLFDEIKTKVYEDIKVQSVVNGKFARKKALKELRNKFIEEYCSDADDEERESKVKSIFGTLVEEAVQEQIVKENKRIDGRGLADIRPISCEVSFLPRTHGSALFTRGETQALVVSTLGTSIDEQRVDGLVDGYTKKFMLDYNFPSFCVGEAKPIRGPGRREIGHGALAEKALEPMVPAYEDFPYTIRIVSDILESNGSSSMASVCGGTLCMMDAGIPMKRPVAGIAMGLVKEGDEVRILSDILGDEDHLGAMDFKVAGTEDGITALQMDLKISGISEQIMRDALVQAKEGRMHILKEMLTAIEKPRSEISIHAPKLVKFKINPEKIGLVIGPGGKNIKKIQEESGSRVEIEEDGTIIISAPTLESVELAKTYIKGLTDDAEIGKIYNGKIVSVKEYGVFVEIMPGKEGLVHISELSNDYIEKVDDVVKMGDEIKVKLIGIDDQKRLKLSRKAALKEESAVQTTTST</sequence>
<dbReference type="GO" id="GO:0004654">
    <property type="term" value="F:polyribonucleotide nucleotidyltransferase activity"/>
    <property type="evidence" value="ECO:0007669"/>
    <property type="project" value="UniProtKB-UniRule"/>
</dbReference>
<dbReference type="FunFam" id="2.40.50.140:FF:000189">
    <property type="entry name" value="Polyribonucleotide nucleotidyltransferase, putative"/>
    <property type="match status" value="1"/>
</dbReference>
<dbReference type="Proteomes" id="UP000722750">
    <property type="component" value="Unassembled WGS sequence"/>
</dbReference>
<dbReference type="InterPro" id="IPR015847">
    <property type="entry name" value="ExoRNase_PH_dom2"/>
</dbReference>
<feature type="binding site" evidence="8">
    <location>
        <position position="489"/>
    </location>
    <ligand>
        <name>Mg(2+)</name>
        <dbReference type="ChEBI" id="CHEBI:18420"/>
    </ligand>
</feature>
<dbReference type="SUPFAM" id="SSF50249">
    <property type="entry name" value="Nucleic acid-binding proteins"/>
    <property type="match status" value="1"/>
</dbReference>
<evidence type="ECO:0000256" key="8">
    <source>
        <dbReference type="HAMAP-Rule" id="MF_01595"/>
    </source>
</evidence>
<dbReference type="InterPro" id="IPR036345">
    <property type="entry name" value="ExoRNase_PH_dom2_sf"/>
</dbReference>
<evidence type="ECO:0000313" key="10">
    <source>
        <dbReference type="EMBL" id="MBS1257847.1"/>
    </source>
</evidence>
<dbReference type="HAMAP" id="MF_01595">
    <property type="entry name" value="PNPase"/>
    <property type="match status" value="1"/>
</dbReference>
<evidence type="ECO:0000256" key="6">
    <source>
        <dbReference type="ARBA" id="ARBA00022842"/>
    </source>
</evidence>
<evidence type="ECO:0000256" key="2">
    <source>
        <dbReference type="ARBA" id="ARBA00022490"/>
    </source>
</evidence>
<gene>
    <name evidence="8" type="primary">pnp</name>
    <name evidence="10" type="ORF">MAG551_00900</name>
</gene>
<evidence type="ECO:0000256" key="1">
    <source>
        <dbReference type="ARBA" id="ARBA00007404"/>
    </source>
</evidence>
<proteinExistence type="inferred from homology"/>
<dbReference type="InterPro" id="IPR003029">
    <property type="entry name" value="S1_domain"/>
</dbReference>
<accession>A0A941W1B7</accession>
<dbReference type="FunFam" id="3.30.1370.10:FF:000001">
    <property type="entry name" value="Polyribonucleotide nucleotidyltransferase"/>
    <property type="match status" value="1"/>
</dbReference>
<dbReference type="CDD" id="cd11364">
    <property type="entry name" value="RNase_PH_PNPase_2"/>
    <property type="match status" value="1"/>
</dbReference>
<dbReference type="GO" id="GO:0003723">
    <property type="term" value="F:RNA binding"/>
    <property type="evidence" value="ECO:0007669"/>
    <property type="project" value="UniProtKB-UniRule"/>
</dbReference>
<keyword evidence="6 8" id="KW-0460">Magnesium</keyword>
<dbReference type="Pfam" id="PF01138">
    <property type="entry name" value="RNase_PH"/>
    <property type="match status" value="2"/>
</dbReference>
<feature type="domain" description="S1 motif" evidence="9">
    <location>
        <begin position="619"/>
        <end position="687"/>
    </location>
</feature>
<dbReference type="GO" id="GO:0005829">
    <property type="term" value="C:cytosol"/>
    <property type="evidence" value="ECO:0007669"/>
    <property type="project" value="UniProtKB-ARBA"/>
</dbReference>
<comment type="similarity">
    <text evidence="1 8">Belongs to the polyribonucleotide nucleotidyltransferase family.</text>
</comment>
<dbReference type="Gene3D" id="3.30.230.70">
    <property type="entry name" value="GHMP Kinase, N-terminal domain"/>
    <property type="match status" value="2"/>
</dbReference>
<protein>
    <recommendedName>
        <fullName evidence="8">Polyribonucleotide nucleotidyltransferase</fullName>
        <ecNumber evidence="8">2.7.7.8</ecNumber>
    </recommendedName>
    <alternativeName>
        <fullName evidence="8">Polynucleotide phosphorylase</fullName>
        <shortName evidence="8">PNPase</shortName>
    </alternativeName>
</protein>
<dbReference type="SUPFAM" id="SSF54791">
    <property type="entry name" value="Eukaryotic type KH-domain (KH-domain type I)"/>
    <property type="match status" value="1"/>
</dbReference>
<dbReference type="GO" id="GO:0006396">
    <property type="term" value="P:RNA processing"/>
    <property type="evidence" value="ECO:0007669"/>
    <property type="project" value="InterPro"/>
</dbReference>
<dbReference type="InterPro" id="IPR004088">
    <property type="entry name" value="KH_dom_type_1"/>
</dbReference>
<dbReference type="PROSITE" id="PS50084">
    <property type="entry name" value="KH_TYPE_1"/>
    <property type="match status" value="1"/>
</dbReference>
<dbReference type="CDD" id="cd04472">
    <property type="entry name" value="S1_PNPase"/>
    <property type="match status" value="1"/>
</dbReference>
<dbReference type="FunFam" id="3.30.230.70:FF:000001">
    <property type="entry name" value="Polyribonucleotide nucleotidyltransferase"/>
    <property type="match status" value="1"/>
</dbReference>
<dbReference type="SMART" id="SM00322">
    <property type="entry name" value="KH"/>
    <property type="match status" value="1"/>
</dbReference>
<organism evidence="10 11">
    <name type="scientific">Candidatus Scalindua arabica</name>
    <dbReference type="NCBI Taxonomy" id="1127984"/>
    <lineage>
        <taxon>Bacteria</taxon>
        <taxon>Pseudomonadati</taxon>
        <taxon>Planctomycetota</taxon>
        <taxon>Candidatus Brocadiia</taxon>
        <taxon>Candidatus Brocadiales</taxon>
        <taxon>Candidatus Scalinduaceae</taxon>
        <taxon>Candidatus Scalindua</taxon>
    </lineage>
</organism>
<keyword evidence="2 8" id="KW-0963">Cytoplasm</keyword>
<comment type="subcellular location">
    <subcellularLocation>
        <location evidence="8">Cytoplasm</location>
    </subcellularLocation>
</comment>
<keyword evidence="3 8" id="KW-0808">Transferase</keyword>
<evidence type="ECO:0000256" key="3">
    <source>
        <dbReference type="ARBA" id="ARBA00022679"/>
    </source>
</evidence>
<dbReference type="EC" id="2.7.7.8" evidence="8"/>
<dbReference type="NCBIfam" id="TIGR03591">
    <property type="entry name" value="polynuc_phos"/>
    <property type="match status" value="1"/>
</dbReference>
<dbReference type="Pfam" id="PF00575">
    <property type="entry name" value="S1"/>
    <property type="match status" value="1"/>
</dbReference>
<dbReference type="InterPro" id="IPR027408">
    <property type="entry name" value="PNPase/RNase_PH_dom_sf"/>
</dbReference>
<comment type="cofactor">
    <cofactor evidence="8">
        <name>Mg(2+)</name>
        <dbReference type="ChEBI" id="CHEBI:18420"/>
    </cofactor>
</comment>
<evidence type="ECO:0000313" key="11">
    <source>
        <dbReference type="Proteomes" id="UP000722750"/>
    </source>
</evidence>
<dbReference type="EMBL" id="JAANXD010000040">
    <property type="protein sequence ID" value="MBS1257847.1"/>
    <property type="molecule type" value="Genomic_DNA"/>
</dbReference>
<evidence type="ECO:0000256" key="7">
    <source>
        <dbReference type="ARBA" id="ARBA00022884"/>
    </source>
</evidence>
<dbReference type="FunFam" id="3.30.230.70:FF:000002">
    <property type="entry name" value="Polyribonucleotide nucleotidyltransferase"/>
    <property type="match status" value="1"/>
</dbReference>
<dbReference type="SUPFAM" id="SSF54211">
    <property type="entry name" value="Ribosomal protein S5 domain 2-like"/>
    <property type="match status" value="2"/>
</dbReference>
<dbReference type="PIRSF" id="PIRSF005499">
    <property type="entry name" value="PNPase"/>
    <property type="match status" value="1"/>
</dbReference>
<comment type="catalytic activity">
    <reaction evidence="8">
        <text>RNA(n+1) + phosphate = RNA(n) + a ribonucleoside 5'-diphosphate</text>
        <dbReference type="Rhea" id="RHEA:22096"/>
        <dbReference type="Rhea" id="RHEA-COMP:14527"/>
        <dbReference type="Rhea" id="RHEA-COMP:17342"/>
        <dbReference type="ChEBI" id="CHEBI:43474"/>
        <dbReference type="ChEBI" id="CHEBI:57930"/>
        <dbReference type="ChEBI" id="CHEBI:140395"/>
        <dbReference type="EC" id="2.7.7.8"/>
    </reaction>
</comment>